<evidence type="ECO:0000256" key="1">
    <source>
        <dbReference type="SAM" id="Phobius"/>
    </source>
</evidence>
<keyword evidence="1" id="KW-1133">Transmembrane helix</keyword>
<keyword evidence="3" id="KW-1185">Reference proteome</keyword>
<name>A0A8H7CRG8_9AGAR</name>
<feature type="transmembrane region" description="Helical" evidence="1">
    <location>
        <begin position="132"/>
        <end position="155"/>
    </location>
</feature>
<feature type="transmembrane region" description="Helical" evidence="1">
    <location>
        <begin position="39"/>
        <end position="64"/>
    </location>
</feature>
<comment type="caution">
    <text evidence="2">The sequence shown here is derived from an EMBL/GenBank/DDBJ whole genome shotgun (WGS) entry which is preliminary data.</text>
</comment>
<feature type="transmembrane region" description="Helical" evidence="1">
    <location>
        <begin position="515"/>
        <end position="538"/>
    </location>
</feature>
<evidence type="ECO:0000313" key="3">
    <source>
        <dbReference type="Proteomes" id="UP000620124"/>
    </source>
</evidence>
<keyword evidence="1" id="KW-0472">Membrane</keyword>
<dbReference type="Proteomes" id="UP000620124">
    <property type="component" value="Unassembled WGS sequence"/>
</dbReference>
<feature type="transmembrane region" description="Helical" evidence="1">
    <location>
        <begin position="176"/>
        <end position="198"/>
    </location>
</feature>
<evidence type="ECO:0000313" key="2">
    <source>
        <dbReference type="EMBL" id="KAF7345476.1"/>
    </source>
</evidence>
<sequence length="618" mass="65874">MATLRDESSTLLSPNRATREKSSWTTVVARPEEESPPTWTIALTGVVIVLAVAIVALGVLLEVFRLHVYHIADRALYTTAPLGRTLAIAHLSSLVVGLSVPIAIGLGAYSLAGRWLAASRVEGPDRPTPYQLGILMKTLSGANLTALWTGSTYIVGRGIAPGGKSLSRPPMLRHAVFMLLFFLLLAYATTGVETWLGLASSAVPYPVTDILSDGPFPSFGRRINQTLCDETLGLSANKPYQCGLVRGSGGNPQAASLQILTMNGLSKTTVIAFTQDSTAIMVPPTANLSDQLGWVATTLGVKSTCTSVTAQCIDPGNLGSNAGLITNCPPSVNFNTTALLSDICNPYQADFYGGPLGPDGVPLACGQNANSTEFRFGAIVISPAYNVNNSLETFVGDTGFFLHGNRGGYNVLTCEIKALDVKYHYFNGSYSLLSSTPSELAQGQRLSDGSWAGLKYVPTAVDGAGLYSGSYADAFAARLSLVTLATTAYVIEPTEALQQEYTWPIIGSRIPLAPFLLFFTIAFIYCVSVAIITIKAVIQIRTSPYTSVARSRLLDPSTVISTAYGPDDAKLKPTHTIEELFGDETAADRLNVAVDTPVDGLPLVRRSTFQYRRTSLEM</sequence>
<gene>
    <name evidence="2" type="ORF">MVEN_01565900</name>
</gene>
<proteinExistence type="predicted"/>
<dbReference type="AlphaFoldDB" id="A0A8H7CRG8"/>
<reference evidence="2" key="1">
    <citation type="submission" date="2020-05" db="EMBL/GenBank/DDBJ databases">
        <title>Mycena genomes resolve the evolution of fungal bioluminescence.</title>
        <authorList>
            <person name="Tsai I.J."/>
        </authorList>
    </citation>
    <scope>NUCLEOTIDE SEQUENCE</scope>
    <source>
        <strain evidence="2">CCC161011</strain>
    </source>
</reference>
<organism evidence="2 3">
    <name type="scientific">Mycena venus</name>
    <dbReference type="NCBI Taxonomy" id="2733690"/>
    <lineage>
        <taxon>Eukaryota</taxon>
        <taxon>Fungi</taxon>
        <taxon>Dikarya</taxon>
        <taxon>Basidiomycota</taxon>
        <taxon>Agaricomycotina</taxon>
        <taxon>Agaricomycetes</taxon>
        <taxon>Agaricomycetidae</taxon>
        <taxon>Agaricales</taxon>
        <taxon>Marasmiineae</taxon>
        <taxon>Mycenaceae</taxon>
        <taxon>Mycena</taxon>
    </lineage>
</organism>
<protein>
    <submittedName>
        <fullName evidence="2">Uncharacterized protein</fullName>
    </submittedName>
</protein>
<dbReference type="OrthoDB" id="3344043at2759"/>
<dbReference type="EMBL" id="JACAZI010000013">
    <property type="protein sequence ID" value="KAF7345476.1"/>
    <property type="molecule type" value="Genomic_DNA"/>
</dbReference>
<feature type="transmembrane region" description="Helical" evidence="1">
    <location>
        <begin position="85"/>
        <end position="112"/>
    </location>
</feature>
<accession>A0A8H7CRG8</accession>
<keyword evidence="1" id="KW-0812">Transmembrane</keyword>